<feature type="transmembrane region" description="Helical" evidence="10">
    <location>
        <begin position="217"/>
        <end position="240"/>
    </location>
</feature>
<dbReference type="PANTHER" id="PTHR21137:SF35">
    <property type="entry name" value="ODORANT RECEPTOR 19A-RELATED"/>
    <property type="match status" value="1"/>
</dbReference>
<keyword evidence="9" id="KW-0807">Transducer</keyword>
<evidence type="ECO:0000256" key="4">
    <source>
        <dbReference type="ARBA" id="ARBA00022692"/>
    </source>
</evidence>
<keyword evidence="7 10" id="KW-0472">Membrane</keyword>
<accession>A0A0S3J2P7</accession>
<evidence type="ECO:0000256" key="6">
    <source>
        <dbReference type="ARBA" id="ARBA00022989"/>
    </source>
</evidence>
<dbReference type="InterPro" id="IPR004117">
    <property type="entry name" value="7tm6_olfct_rcpt"/>
</dbReference>
<dbReference type="AlphaFoldDB" id="A0A0S3J2P7"/>
<feature type="transmembrane region" description="Helical" evidence="10">
    <location>
        <begin position="155"/>
        <end position="174"/>
    </location>
</feature>
<organism evidence="11">
    <name type="scientific">Colaphellus bowringi</name>
    <dbReference type="NCBI Taxonomy" id="561076"/>
    <lineage>
        <taxon>Eukaryota</taxon>
        <taxon>Metazoa</taxon>
        <taxon>Ecdysozoa</taxon>
        <taxon>Arthropoda</taxon>
        <taxon>Hexapoda</taxon>
        <taxon>Insecta</taxon>
        <taxon>Pterygota</taxon>
        <taxon>Neoptera</taxon>
        <taxon>Endopterygota</taxon>
        <taxon>Coleoptera</taxon>
        <taxon>Polyphaga</taxon>
        <taxon>Cucujiformia</taxon>
        <taxon>Chrysomeloidea</taxon>
        <taxon>Chrysomelidae</taxon>
        <taxon>Chrysomelinae</taxon>
        <taxon>Chrysomelini</taxon>
        <taxon>Colaphellus</taxon>
    </lineage>
</organism>
<comment type="subcellular location">
    <subcellularLocation>
        <location evidence="1">Cell membrane</location>
        <topology evidence="1">Multi-pass membrane protein</topology>
    </subcellularLocation>
</comment>
<evidence type="ECO:0000256" key="1">
    <source>
        <dbReference type="ARBA" id="ARBA00004651"/>
    </source>
</evidence>
<evidence type="ECO:0000256" key="8">
    <source>
        <dbReference type="ARBA" id="ARBA00023170"/>
    </source>
</evidence>
<keyword evidence="4 10" id="KW-0812">Transmembrane</keyword>
<keyword evidence="2" id="KW-1003">Cell membrane</keyword>
<evidence type="ECO:0000256" key="10">
    <source>
        <dbReference type="SAM" id="Phobius"/>
    </source>
</evidence>
<sequence length="250" mass="28729">MTCNEFASFTFYIPFFTATKWQCIISSTAMYSGMLFEAGIHAVHDGIFFGLIYCSKIQLQIIGDVFRTIRQRSLSKLNIPEDYSVLHDEENPALEEELYRQLSHSTDHLKILLRVQDEIKKLFTYVLLAQIISMLFTLASFLYLVSTISINDPGLFLQFFWFMTILLQLTLFCWSGNGITEGFDSINTALYESEWLSCSRRFKKSMILTMTRLQRPVLLSLGGFSPLTLATLVGVCQGSFSYFTLFQSYQ</sequence>
<dbReference type="Pfam" id="PF02949">
    <property type="entry name" value="7tm_6"/>
    <property type="match status" value="1"/>
</dbReference>
<dbReference type="GO" id="GO:0007165">
    <property type="term" value="P:signal transduction"/>
    <property type="evidence" value="ECO:0007669"/>
    <property type="project" value="UniProtKB-KW"/>
</dbReference>
<feature type="transmembrane region" description="Helical" evidence="10">
    <location>
        <begin position="122"/>
        <end position="143"/>
    </location>
</feature>
<evidence type="ECO:0000256" key="9">
    <source>
        <dbReference type="ARBA" id="ARBA00023224"/>
    </source>
</evidence>
<reference evidence="11" key="2">
    <citation type="submission" date="2015-08" db="EMBL/GenBank/DDBJ databases">
        <authorList>
            <person name="Babu N.S."/>
            <person name="Beckwith C.J."/>
            <person name="Beseler K.G."/>
            <person name="Brison A."/>
            <person name="Carone J.V."/>
            <person name="Caskin T.P."/>
            <person name="Diamond M."/>
            <person name="Durham M.E."/>
            <person name="Foxe J.M."/>
            <person name="Go M."/>
            <person name="Henderson B.A."/>
            <person name="Jones I.B."/>
            <person name="McGettigan J.A."/>
            <person name="Micheletti S.J."/>
            <person name="Nasrallah M.E."/>
            <person name="Ortiz D."/>
            <person name="Piller C.R."/>
            <person name="Privatt S.R."/>
            <person name="Schneider S.L."/>
            <person name="Sharp S."/>
            <person name="Smith T.C."/>
            <person name="Stanton J.D."/>
            <person name="Ullery H.E."/>
            <person name="Wilson R.J."/>
            <person name="Serrano M.G."/>
            <person name="Buck G."/>
            <person name="Lee V."/>
            <person name="Wang Y."/>
            <person name="Carvalho R."/>
            <person name="Voegtly L."/>
            <person name="Shi R."/>
            <person name="Duckworth R."/>
            <person name="Johnson A."/>
            <person name="Loviza R."/>
            <person name="Walstead R."/>
            <person name="Shah Z."/>
            <person name="Kiflezghi M."/>
            <person name="Wade K."/>
            <person name="Ball S.L."/>
            <person name="Bradley K.W."/>
            <person name="Asai D.J."/>
            <person name="Bowman C.A."/>
            <person name="Russell D.A."/>
            <person name="Pope W.H."/>
            <person name="Jacobs-Sera D."/>
            <person name="Hendrix R.W."/>
            <person name="Hatfull G.F."/>
        </authorList>
    </citation>
    <scope>NUCLEOTIDE SEQUENCE</scope>
</reference>
<dbReference type="GO" id="GO:0005549">
    <property type="term" value="F:odorant binding"/>
    <property type="evidence" value="ECO:0007669"/>
    <property type="project" value="InterPro"/>
</dbReference>
<proteinExistence type="evidence at transcript level"/>
<dbReference type="GO" id="GO:0004984">
    <property type="term" value="F:olfactory receptor activity"/>
    <property type="evidence" value="ECO:0007669"/>
    <property type="project" value="InterPro"/>
</dbReference>
<evidence type="ECO:0000256" key="3">
    <source>
        <dbReference type="ARBA" id="ARBA00022606"/>
    </source>
</evidence>
<evidence type="ECO:0000256" key="2">
    <source>
        <dbReference type="ARBA" id="ARBA00022475"/>
    </source>
</evidence>
<evidence type="ECO:0000313" key="11">
    <source>
        <dbReference type="EMBL" id="ALR72572.1"/>
    </source>
</evidence>
<dbReference type="PANTHER" id="PTHR21137">
    <property type="entry name" value="ODORANT RECEPTOR"/>
    <property type="match status" value="1"/>
</dbReference>
<keyword evidence="3" id="KW-0716">Sensory transduction</keyword>
<dbReference type="EMBL" id="KT381566">
    <property type="protein sequence ID" value="ALR72572.1"/>
    <property type="molecule type" value="mRNA"/>
</dbReference>
<protein>
    <submittedName>
        <fullName evidence="11">Odorant receptor 29</fullName>
    </submittedName>
</protein>
<keyword evidence="6 10" id="KW-1133">Transmembrane helix</keyword>
<evidence type="ECO:0000256" key="5">
    <source>
        <dbReference type="ARBA" id="ARBA00022725"/>
    </source>
</evidence>
<dbReference type="GO" id="GO:0005886">
    <property type="term" value="C:plasma membrane"/>
    <property type="evidence" value="ECO:0007669"/>
    <property type="project" value="UniProtKB-SubCell"/>
</dbReference>
<evidence type="ECO:0000256" key="7">
    <source>
        <dbReference type="ARBA" id="ARBA00023136"/>
    </source>
</evidence>
<keyword evidence="5" id="KW-0552">Olfaction</keyword>
<keyword evidence="8 11" id="KW-0675">Receptor</keyword>
<name>A0A0S3J2P7_9CUCU</name>
<reference evidence="11" key="1">
    <citation type="journal article" date="2015" name="BMC Genomics">
        <title>Candidate chemosensory genes identified in Colaphellus bowringi by antennal transcriptome analysis.</title>
        <authorList>
            <person name="Li X.M."/>
            <person name="Zhu X.Y."/>
            <person name="Wang Z.Q."/>
            <person name="Wang Y."/>
            <person name="He P."/>
            <person name="Chen G."/>
            <person name="Sun L."/>
            <person name="Deng D.G."/>
            <person name="Zhang Y.N."/>
        </authorList>
    </citation>
    <scope>NUCLEOTIDE SEQUENCE</scope>
</reference>